<feature type="compositionally biased region" description="Basic and acidic residues" evidence="1">
    <location>
        <begin position="1"/>
        <end position="18"/>
    </location>
</feature>
<comment type="caution">
    <text evidence="3">The sequence shown here is derived from an EMBL/GenBank/DDBJ whole genome shotgun (WGS) entry which is preliminary data.</text>
</comment>
<feature type="domain" description="SseB protein N-terminal" evidence="2">
    <location>
        <begin position="36"/>
        <end position="157"/>
    </location>
</feature>
<dbReference type="InterPro" id="IPR009839">
    <property type="entry name" value="SseB_N"/>
</dbReference>
<proteinExistence type="predicted"/>
<feature type="region of interest" description="Disordered" evidence="1">
    <location>
        <begin position="1"/>
        <end position="31"/>
    </location>
</feature>
<dbReference type="EMBL" id="JACMYC010000003">
    <property type="protein sequence ID" value="MBC2959805.1"/>
    <property type="molecule type" value="Genomic_DNA"/>
</dbReference>
<keyword evidence="4" id="KW-1185">Reference proteome</keyword>
<protein>
    <submittedName>
        <fullName evidence="3">SseB family protein</fullName>
    </submittedName>
</protein>
<sequence length="192" mass="19924">MENERGHDDRPQRPDQKRLLGPGFPDDTGEAPPALVAAATAYASDRRRYGDVLAALTGCRLLVPVVAVLGEVEVDEHGLAHDKSSDMAAVLLTGADGRLALLSFSGTAAMALWDPAARPVPVPARVAAQSAVQEGAAALLVDVAGPVRVVVEGEDLHALAAGWTLARVGERQVWVRPGEMAGEMGGDSPGPE</sequence>
<evidence type="ECO:0000313" key="4">
    <source>
        <dbReference type="Proteomes" id="UP000604001"/>
    </source>
</evidence>
<gene>
    <name evidence="3" type="ORF">H7344_05795</name>
</gene>
<reference evidence="3 4" key="1">
    <citation type="submission" date="2020-08" db="EMBL/GenBank/DDBJ databases">
        <title>novel species in genus Nocardioides.</title>
        <authorList>
            <person name="Zhang G."/>
        </authorList>
    </citation>
    <scope>NUCLEOTIDE SEQUENCE [LARGE SCALE GENOMIC DNA]</scope>
    <source>
        <strain evidence="3 4">SC8A-24</strain>
    </source>
</reference>
<dbReference type="RefSeq" id="WP_186345091.1">
    <property type="nucleotide sequence ID" value="NZ_BMMR01000003.1"/>
</dbReference>
<accession>A0ABR6U5V0</accession>
<dbReference type="Pfam" id="PF07179">
    <property type="entry name" value="SseB"/>
    <property type="match status" value="1"/>
</dbReference>
<organism evidence="3 4">
    <name type="scientific">Nocardioides deserti</name>
    <dbReference type="NCBI Taxonomy" id="1588644"/>
    <lineage>
        <taxon>Bacteria</taxon>
        <taxon>Bacillati</taxon>
        <taxon>Actinomycetota</taxon>
        <taxon>Actinomycetes</taxon>
        <taxon>Propionibacteriales</taxon>
        <taxon>Nocardioidaceae</taxon>
        <taxon>Nocardioides</taxon>
    </lineage>
</organism>
<dbReference type="Proteomes" id="UP000604001">
    <property type="component" value="Unassembled WGS sequence"/>
</dbReference>
<evidence type="ECO:0000256" key="1">
    <source>
        <dbReference type="SAM" id="MobiDB-lite"/>
    </source>
</evidence>
<evidence type="ECO:0000259" key="2">
    <source>
        <dbReference type="Pfam" id="PF07179"/>
    </source>
</evidence>
<name>A0ABR6U5V0_9ACTN</name>
<evidence type="ECO:0000313" key="3">
    <source>
        <dbReference type="EMBL" id="MBC2959805.1"/>
    </source>
</evidence>